<evidence type="ECO:0000313" key="2">
    <source>
        <dbReference type="Proteomes" id="UP000006882"/>
    </source>
</evidence>
<gene>
    <name evidence="1" type="ORF">PRUPE_3G140800</name>
</gene>
<accession>A0A251Q001</accession>
<keyword evidence="2" id="KW-1185">Reference proteome</keyword>
<dbReference type="Gramene" id="ONI17154">
    <property type="protein sequence ID" value="ONI17154"/>
    <property type="gene ID" value="PRUPE_3G140800"/>
</dbReference>
<dbReference type="EMBL" id="CM007653">
    <property type="protein sequence ID" value="ONI17154.1"/>
    <property type="molecule type" value="Genomic_DNA"/>
</dbReference>
<protein>
    <submittedName>
        <fullName evidence="1">Uncharacterized protein</fullName>
    </submittedName>
</protein>
<name>A0A251Q001_PRUPE</name>
<organism evidence="1 2">
    <name type="scientific">Prunus persica</name>
    <name type="common">Peach</name>
    <name type="synonym">Amygdalus persica</name>
    <dbReference type="NCBI Taxonomy" id="3760"/>
    <lineage>
        <taxon>Eukaryota</taxon>
        <taxon>Viridiplantae</taxon>
        <taxon>Streptophyta</taxon>
        <taxon>Embryophyta</taxon>
        <taxon>Tracheophyta</taxon>
        <taxon>Spermatophyta</taxon>
        <taxon>Magnoliopsida</taxon>
        <taxon>eudicotyledons</taxon>
        <taxon>Gunneridae</taxon>
        <taxon>Pentapetalae</taxon>
        <taxon>rosids</taxon>
        <taxon>fabids</taxon>
        <taxon>Rosales</taxon>
        <taxon>Rosaceae</taxon>
        <taxon>Amygdaloideae</taxon>
        <taxon>Amygdaleae</taxon>
        <taxon>Prunus</taxon>
    </lineage>
</organism>
<dbReference type="AlphaFoldDB" id="A0A251Q001"/>
<dbReference type="Proteomes" id="UP000006882">
    <property type="component" value="Chromosome G3"/>
</dbReference>
<reference evidence="1 2" key="1">
    <citation type="journal article" date="2013" name="Nat. Genet.">
        <title>The high-quality draft genome of peach (Prunus persica) identifies unique patterns of genetic diversity, domestication and genome evolution.</title>
        <authorList>
            <consortium name="International Peach Genome Initiative"/>
            <person name="Verde I."/>
            <person name="Abbott A.G."/>
            <person name="Scalabrin S."/>
            <person name="Jung S."/>
            <person name="Shu S."/>
            <person name="Marroni F."/>
            <person name="Zhebentyayeva T."/>
            <person name="Dettori M.T."/>
            <person name="Grimwood J."/>
            <person name="Cattonaro F."/>
            <person name="Zuccolo A."/>
            <person name="Rossini L."/>
            <person name="Jenkins J."/>
            <person name="Vendramin E."/>
            <person name="Meisel L.A."/>
            <person name="Decroocq V."/>
            <person name="Sosinski B."/>
            <person name="Prochnik S."/>
            <person name="Mitros T."/>
            <person name="Policriti A."/>
            <person name="Cipriani G."/>
            <person name="Dondini L."/>
            <person name="Ficklin S."/>
            <person name="Goodstein D.M."/>
            <person name="Xuan P."/>
            <person name="Del Fabbro C."/>
            <person name="Aramini V."/>
            <person name="Copetti D."/>
            <person name="Gonzalez S."/>
            <person name="Horner D.S."/>
            <person name="Falchi R."/>
            <person name="Lucas S."/>
            <person name="Mica E."/>
            <person name="Maldonado J."/>
            <person name="Lazzari B."/>
            <person name="Bielenberg D."/>
            <person name="Pirona R."/>
            <person name="Miculan M."/>
            <person name="Barakat A."/>
            <person name="Testolin R."/>
            <person name="Stella A."/>
            <person name="Tartarini S."/>
            <person name="Tonutti P."/>
            <person name="Arus P."/>
            <person name="Orellana A."/>
            <person name="Wells C."/>
            <person name="Main D."/>
            <person name="Vizzotto G."/>
            <person name="Silva H."/>
            <person name="Salamini F."/>
            <person name="Schmutz J."/>
            <person name="Morgante M."/>
            <person name="Rokhsar D.S."/>
        </authorList>
    </citation>
    <scope>NUCLEOTIDE SEQUENCE [LARGE SCALE GENOMIC DNA]</scope>
    <source>
        <strain evidence="2">cv. Nemared</strain>
    </source>
</reference>
<sequence length="106" mass="12111">MHDIISSPGSFLISRDLAYGPMVNKGNNYHCGVELYYPPATGYQHSFIQSILIQPMDSINLFFSWCVEFKEAREVTTLTNFNKDLVKSFSISIRDHRFSDANILIS</sequence>
<proteinExistence type="predicted"/>
<evidence type="ECO:0000313" key="1">
    <source>
        <dbReference type="EMBL" id="ONI17154.1"/>
    </source>
</evidence>